<dbReference type="InterPro" id="IPR011032">
    <property type="entry name" value="GroES-like_sf"/>
</dbReference>
<dbReference type="Pfam" id="PF00107">
    <property type="entry name" value="ADH_zinc_N"/>
    <property type="match status" value="1"/>
</dbReference>
<dbReference type="PANTHER" id="PTHR43401">
    <property type="entry name" value="L-THREONINE 3-DEHYDROGENASE"/>
    <property type="match status" value="1"/>
</dbReference>
<feature type="domain" description="Enoyl reductase (ER)" evidence="5">
    <location>
        <begin position="14"/>
        <end position="357"/>
    </location>
</feature>
<evidence type="ECO:0000256" key="4">
    <source>
        <dbReference type="RuleBase" id="RU361277"/>
    </source>
</evidence>
<keyword evidence="1 4" id="KW-0479">Metal-binding</keyword>
<evidence type="ECO:0000256" key="1">
    <source>
        <dbReference type="ARBA" id="ARBA00022723"/>
    </source>
</evidence>
<dbReference type="InterPro" id="IPR020843">
    <property type="entry name" value="ER"/>
</dbReference>
<evidence type="ECO:0000256" key="2">
    <source>
        <dbReference type="ARBA" id="ARBA00022833"/>
    </source>
</evidence>
<evidence type="ECO:0000313" key="7">
    <source>
        <dbReference type="Proteomes" id="UP001332192"/>
    </source>
</evidence>
<accession>A0ABZ1BXB8</accession>
<gene>
    <name evidence="6" type="ORF">U7230_14740</name>
</gene>
<dbReference type="PROSITE" id="PS00059">
    <property type="entry name" value="ADH_ZINC"/>
    <property type="match status" value="1"/>
</dbReference>
<protein>
    <submittedName>
        <fullName evidence="6">Alcohol dehydrogenase catalytic domain-containing protein</fullName>
    </submittedName>
</protein>
<comment type="cofactor">
    <cofactor evidence="4">
        <name>Zn(2+)</name>
        <dbReference type="ChEBI" id="CHEBI:29105"/>
    </cofactor>
</comment>
<keyword evidence="2 4" id="KW-0862">Zinc</keyword>
<organism evidence="6 7">
    <name type="scientific">Carboxydichorda subterranea</name>
    <dbReference type="NCBI Taxonomy" id="3109565"/>
    <lineage>
        <taxon>Bacteria</taxon>
        <taxon>Bacillati</taxon>
        <taxon>Bacillota</taxon>
        <taxon>Limnochordia</taxon>
        <taxon>Limnochordales</taxon>
        <taxon>Geochordaceae</taxon>
        <taxon>Carboxydichorda</taxon>
    </lineage>
</organism>
<dbReference type="PANTHER" id="PTHR43401:SF2">
    <property type="entry name" value="L-THREONINE 3-DEHYDROGENASE"/>
    <property type="match status" value="1"/>
</dbReference>
<dbReference type="SMART" id="SM00829">
    <property type="entry name" value="PKS_ER"/>
    <property type="match status" value="1"/>
</dbReference>
<sequence length="360" mass="39018">MASAKTMDAVVVHGPRDYRWESRPVPEVGPGEVLVKVLATGICASDVKTFYGARVWGSDDIPAYIEAPVIPGHEFIGQVVALGEGAGEKYGVQVGDLAVSEQIVPCGRCRFCRRGQYWMCQRHDIYGFKKDRAEGSWAQYMKYPANSLVYKVPSDMRPEVAATIEPLACAIHAVERGDIQLGDVVVIAGMGPIGLFMLQVARMKGPGLLIAVDPKPHRLEVARQLGADLVLDPAAEDAVKAVLDRTDGYGCDVYIEASGAGAAIPQGLQMLRRLGTFVEFSVHAGPVAVDWSVIGDVKELNVHGSHLGPYAYPKAIQYLHTGKVTADPIVTHRLPLRQYLQGIEMVHEGNESIKVVLIPD</sequence>
<evidence type="ECO:0000256" key="3">
    <source>
        <dbReference type="ARBA" id="ARBA00023002"/>
    </source>
</evidence>
<dbReference type="InterPro" id="IPR050129">
    <property type="entry name" value="Zn_alcohol_dh"/>
</dbReference>
<dbReference type="InterPro" id="IPR013149">
    <property type="entry name" value="ADH-like_C"/>
</dbReference>
<dbReference type="Gene3D" id="3.90.180.10">
    <property type="entry name" value="Medium-chain alcohol dehydrogenases, catalytic domain"/>
    <property type="match status" value="1"/>
</dbReference>
<evidence type="ECO:0000313" key="6">
    <source>
        <dbReference type="EMBL" id="WRP17316.1"/>
    </source>
</evidence>
<dbReference type="SUPFAM" id="SSF50129">
    <property type="entry name" value="GroES-like"/>
    <property type="match status" value="1"/>
</dbReference>
<dbReference type="InterPro" id="IPR013154">
    <property type="entry name" value="ADH-like_N"/>
</dbReference>
<dbReference type="EMBL" id="CP141615">
    <property type="protein sequence ID" value="WRP17316.1"/>
    <property type="molecule type" value="Genomic_DNA"/>
</dbReference>
<dbReference type="Proteomes" id="UP001332192">
    <property type="component" value="Chromosome"/>
</dbReference>
<keyword evidence="7" id="KW-1185">Reference proteome</keyword>
<comment type="similarity">
    <text evidence="4">Belongs to the zinc-containing alcohol dehydrogenase family.</text>
</comment>
<dbReference type="RefSeq" id="WP_324716587.1">
    <property type="nucleotide sequence ID" value="NZ_CP141615.1"/>
</dbReference>
<dbReference type="SUPFAM" id="SSF51735">
    <property type="entry name" value="NAD(P)-binding Rossmann-fold domains"/>
    <property type="match status" value="1"/>
</dbReference>
<dbReference type="InterPro" id="IPR036291">
    <property type="entry name" value="NAD(P)-bd_dom_sf"/>
</dbReference>
<proteinExistence type="inferred from homology"/>
<dbReference type="Pfam" id="PF08240">
    <property type="entry name" value="ADH_N"/>
    <property type="match status" value="1"/>
</dbReference>
<name>A0ABZ1BXB8_9FIRM</name>
<reference evidence="6 7" key="1">
    <citation type="journal article" date="2024" name="Front. Microbiol.">
        <title>Novel thermophilic genera Geochorda gen. nov. and Carboxydochorda gen. nov. from the deep terrestrial subsurface reveal the ecophysiological diversity in the class Limnochordia.</title>
        <authorList>
            <person name="Karnachuk O.V."/>
            <person name="Lukina A.P."/>
            <person name="Avakyan M.R."/>
            <person name="Kadnikov V.V."/>
            <person name="Begmatov S."/>
            <person name="Beletsky A.V."/>
            <person name="Vlasova K.G."/>
            <person name="Novikov A.A."/>
            <person name="Shcherbakova V.A."/>
            <person name="Mardanov A.V."/>
            <person name="Ravin N.V."/>
        </authorList>
    </citation>
    <scope>NUCLEOTIDE SEQUENCE [LARGE SCALE GENOMIC DNA]</scope>
    <source>
        <strain evidence="6 7">L945</strain>
    </source>
</reference>
<keyword evidence="3" id="KW-0560">Oxidoreductase</keyword>
<dbReference type="InterPro" id="IPR002328">
    <property type="entry name" value="ADH_Zn_CS"/>
</dbReference>
<dbReference type="Gene3D" id="3.40.50.720">
    <property type="entry name" value="NAD(P)-binding Rossmann-like Domain"/>
    <property type="match status" value="1"/>
</dbReference>
<evidence type="ECO:0000259" key="5">
    <source>
        <dbReference type="SMART" id="SM00829"/>
    </source>
</evidence>